<reference evidence="1 2" key="1">
    <citation type="journal article" date="2020" name="Syst. Appl. Microbiol.">
        <title>Alienimonas chondri sp. nov., a novel planctomycete isolated from the biofilm of the red alga Chondrus crispus.</title>
        <authorList>
            <person name="Vitorino I."/>
            <person name="Albuquerque L."/>
            <person name="Wiegand S."/>
            <person name="Kallscheuer N."/>
            <person name="da Costa M.S."/>
            <person name="Lobo-da-Cunha A."/>
            <person name="Jogler C."/>
            <person name="Lage O.M."/>
        </authorList>
    </citation>
    <scope>NUCLEOTIDE SEQUENCE [LARGE SCALE GENOMIC DNA]</scope>
    <source>
        <strain evidence="1 2">LzC2</strain>
    </source>
</reference>
<dbReference type="RefSeq" id="WP_171188279.1">
    <property type="nucleotide sequence ID" value="NZ_WTPX01000102.1"/>
</dbReference>
<sequence>MAERFKGSRRIVVDEVEYRWRANGNDGFISLAIWPASDVGPTIGVGFGYHETIDWATDAHGMSRGISRGDQLVVTNRLVRRVIELAVSDYGYSASEAGPQLQIRYIEAQVDWSDAVRASRPG</sequence>
<name>A0ABX1VFI5_9PLAN</name>
<comment type="caution">
    <text evidence="1">The sequence shown here is derived from an EMBL/GenBank/DDBJ whole genome shotgun (WGS) entry which is preliminary data.</text>
</comment>
<keyword evidence="2" id="KW-1185">Reference proteome</keyword>
<evidence type="ECO:0000313" key="2">
    <source>
        <dbReference type="Proteomes" id="UP000609651"/>
    </source>
</evidence>
<organism evidence="1 2">
    <name type="scientific">Alienimonas chondri</name>
    <dbReference type="NCBI Taxonomy" id="2681879"/>
    <lineage>
        <taxon>Bacteria</taxon>
        <taxon>Pseudomonadati</taxon>
        <taxon>Planctomycetota</taxon>
        <taxon>Planctomycetia</taxon>
        <taxon>Planctomycetales</taxon>
        <taxon>Planctomycetaceae</taxon>
        <taxon>Alienimonas</taxon>
    </lineage>
</organism>
<accession>A0ABX1VFI5</accession>
<dbReference type="Proteomes" id="UP000609651">
    <property type="component" value="Unassembled WGS sequence"/>
</dbReference>
<gene>
    <name evidence="1" type="ORF">LzC2_29420</name>
</gene>
<proteinExistence type="predicted"/>
<evidence type="ECO:0000313" key="1">
    <source>
        <dbReference type="EMBL" id="NNJ26847.1"/>
    </source>
</evidence>
<protein>
    <submittedName>
        <fullName evidence="1">Uncharacterized protein</fullName>
    </submittedName>
</protein>
<dbReference type="EMBL" id="WTPX01000102">
    <property type="protein sequence ID" value="NNJ26847.1"/>
    <property type="molecule type" value="Genomic_DNA"/>
</dbReference>